<dbReference type="STRING" id="402676.B6K4F9"/>
<dbReference type="PANTHER" id="PTHR28202">
    <property type="entry name" value="ASSEMBLY FACTOR CBP4"/>
    <property type="match status" value="1"/>
</dbReference>
<sequence>MSNKWTKAFLYSGLIIGTGYGLLKYTTPTPEQVKESLSPELRKKYEKAKRNSQKEAQKVQECIDAAKEK</sequence>
<dbReference type="Proteomes" id="UP000001744">
    <property type="component" value="Unassembled WGS sequence"/>
</dbReference>
<gene>
    <name evidence="14" type="primary">cbp4</name>
    <name evidence="13" type="ORF">SJAG_05305</name>
</gene>
<evidence type="ECO:0000256" key="3">
    <source>
        <dbReference type="ARBA" id="ARBA00022692"/>
    </source>
</evidence>
<dbReference type="GO" id="GO:0005743">
    <property type="term" value="C:mitochondrial inner membrane"/>
    <property type="evidence" value="ECO:0007669"/>
    <property type="project" value="UniProtKB-SubCell"/>
</dbReference>
<feature type="coiled-coil region" evidence="12">
    <location>
        <begin position="42"/>
        <end position="69"/>
    </location>
</feature>
<name>B6K4F9_SCHJY</name>
<dbReference type="EMBL" id="KE651167">
    <property type="protein sequence ID" value="EEB08366.1"/>
    <property type="molecule type" value="Genomic_DNA"/>
</dbReference>
<evidence type="ECO:0000256" key="12">
    <source>
        <dbReference type="SAM" id="Coils"/>
    </source>
</evidence>
<evidence type="ECO:0000256" key="11">
    <source>
        <dbReference type="RuleBase" id="RU368005"/>
    </source>
</evidence>
<reference evidence="13 15" key="1">
    <citation type="journal article" date="2011" name="Science">
        <title>Comparative functional genomics of the fission yeasts.</title>
        <authorList>
            <person name="Rhind N."/>
            <person name="Chen Z."/>
            <person name="Yassour M."/>
            <person name="Thompson D.A."/>
            <person name="Haas B.J."/>
            <person name="Habib N."/>
            <person name="Wapinski I."/>
            <person name="Roy S."/>
            <person name="Lin M.F."/>
            <person name="Heiman D.I."/>
            <person name="Young S.K."/>
            <person name="Furuya K."/>
            <person name="Guo Y."/>
            <person name="Pidoux A."/>
            <person name="Chen H.M."/>
            <person name="Robbertse B."/>
            <person name="Goldberg J.M."/>
            <person name="Aoki K."/>
            <person name="Bayne E.H."/>
            <person name="Berlin A.M."/>
            <person name="Desjardins C.A."/>
            <person name="Dobbs E."/>
            <person name="Dukaj L."/>
            <person name="Fan L."/>
            <person name="FitzGerald M.G."/>
            <person name="French C."/>
            <person name="Gujja S."/>
            <person name="Hansen K."/>
            <person name="Keifenheim D."/>
            <person name="Levin J.Z."/>
            <person name="Mosher R.A."/>
            <person name="Mueller C.A."/>
            <person name="Pfiffner J."/>
            <person name="Priest M."/>
            <person name="Russ C."/>
            <person name="Smialowska A."/>
            <person name="Swoboda P."/>
            <person name="Sykes S.M."/>
            <person name="Vaughn M."/>
            <person name="Vengrova S."/>
            <person name="Yoder R."/>
            <person name="Zeng Q."/>
            <person name="Allshire R."/>
            <person name="Baulcombe D."/>
            <person name="Birren B.W."/>
            <person name="Brown W."/>
            <person name="Ekwall K."/>
            <person name="Kellis M."/>
            <person name="Leatherwood J."/>
            <person name="Levin H."/>
            <person name="Margalit H."/>
            <person name="Martienssen R."/>
            <person name="Nieduszynski C.A."/>
            <person name="Spatafora J.W."/>
            <person name="Friedman N."/>
            <person name="Dalgaard J.Z."/>
            <person name="Baumann P."/>
            <person name="Niki H."/>
            <person name="Regev A."/>
            <person name="Nusbaum C."/>
        </authorList>
    </citation>
    <scope>NUCLEOTIDE SEQUENCE [LARGE SCALE GENOMIC DNA]</scope>
    <source>
        <strain evidence="15">yFS275 / FY16936</strain>
    </source>
</reference>
<dbReference type="InterPro" id="IPR012420">
    <property type="entry name" value="Cbp4"/>
</dbReference>
<evidence type="ECO:0000256" key="2">
    <source>
        <dbReference type="ARBA" id="ARBA00006780"/>
    </source>
</evidence>
<evidence type="ECO:0000256" key="1">
    <source>
        <dbReference type="ARBA" id="ARBA00004434"/>
    </source>
</evidence>
<evidence type="ECO:0000256" key="6">
    <source>
        <dbReference type="ARBA" id="ARBA00023128"/>
    </source>
</evidence>
<organism evidence="13 15">
    <name type="scientific">Schizosaccharomyces japonicus (strain yFS275 / FY16936)</name>
    <name type="common">Fission yeast</name>
    <dbReference type="NCBI Taxonomy" id="402676"/>
    <lineage>
        <taxon>Eukaryota</taxon>
        <taxon>Fungi</taxon>
        <taxon>Dikarya</taxon>
        <taxon>Ascomycota</taxon>
        <taxon>Taphrinomycotina</taxon>
        <taxon>Schizosaccharomycetes</taxon>
        <taxon>Schizosaccharomycetales</taxon>
        <taxon>Schizosaccharomycetaceae</taxon>
        <taxon>Schizosaccharomyces</taxon>
    </lineage>
</organism>
<dbReference type="PANTHER" id="PTHR28202:SF1">
    <property type="entry name" value="ASSEMBLY FACTOR CBP4"/>
    <property type="match status" value="1"/>
</dbReference>
<evidence type="ECO:0000256" key="10">
    <source>
        <dbReference type="ARBA" id="ARBA00031521"/>
    </source>
</evidence>
<protein>
    <recommendedName>
        <fullName evidence="10 11">Cytochrome b mRNA-processing protein 4</fullName>
    </recommendedName>
</protein>
<proteinExistence type="inferred from homology"/>
<evidence type="ECO:0000256" key="5">
    <source>
        <dbReference type="ARBA" id="ARBA00022989"/>
    </source>
</evidence>
<dbReference type="eggNOG" id="ENOG502S2G8">
    <property type="taxonomic scope" value="Eukaryota"/>
</dbReference>
<comment type="function">
    <text evidence="9 11">Essential for the assembly of ubiquinol-cytochrome c reductase. It has a direct effect on the correct occurrence of the Rieske protein, core 4, core 5 and apocytochrome b.</text>
</comment>
<keyword evidence="8 11" id="KW-0143">Chaperone</keyword>
<evidence type="ECO:0000256" key="8">
    <source>
        <dbReference type="ARBA" id="ARBA00023186"/>
    </source>
</evidence>
<comment type="subcellular location">
    <subcellularLocation>
        <location evidence="1 11">Mitochondrion inner membrane</location>
        <topology evidence="1 11">Single-pass membrane protein</topology>
    </subcellularLocation>
</comment>
<dbReference type="HOGENOM" id="CLU_2723638_0_0_1"/>
<dbReference type="OrthoDB" id="5576752at2759"/>
<evidence type="ECO:0000313" key="15">
    <source>
        <dbReference type="Proteomes" id="UP000001744"/>
    </source>
</evidence>
<dbReference type="AlphaFoldDB" id="B6K4F9"/>
<keyword evidence="6 11" id="KW-0496">Mitochondrion</keyword>
<comment type="similarity">
    <text evidence="2 11">Belongs to the CBP4 family.</text>
</comment>
<dbReference type="Pfam" id="PF07960">
    <property type="entry name" value="CBP4"/>
    <property type="match status" value="1"/>
</dbReference>
<evidence type="ECO:0000256" key="4">
    <source>
        <dbReference type="ARBA" id="ARBA00022792"/>
    </source>
</evidence>
<evidence type="ECO:0000256" key="7">
    <source>
        <dbReference type="ARBA" id="ARBA00023136"/>
    </source>
</evidence>
<keyword evidence="4 11" id="KW-0999">Mitochondrion inner membrane</keyword>
<evidence type="ECO:0000313" key="14">
    <source>
        <dbReference type="JaponicusDB" id="SJAG_05305"/>
    </source>
</evidence>
<keyword evidence="12" id="KW-0175">Coiled coil</keyword>
<keyword evidence="5" id="KW-1133">Transmembrane helix</keyword>
<evidence type="ECO:0000256" key="9">
    <source>
        <dbReference type="ARBA" id="ARBA00025413"/>
    </source>
</evidence>
<dbReference type="VEuPathDB" id="FungiDB:SJAG_05305"/>
<dbReference type="GeneID" id="7048775"/>
<dbReference type="JaponicusDB" id="SJAG_05305">
    <property type="gene designation" value="cbp4"/>
</dbReference>
<evidence type="ECO:0000313" key="13">
    <source>
        <dbReference type="EMBL" id="EEB08366.1"/>
    </source>
</evidence>
<dbReference type="RefSeq" id="XP_002174659.1">
    <property type="nucleotide sequence ID" value="XM_002174623.1"/>
</dbReference>
<keyword evidence="15" id="KW-1185">Reference proteome</keyword>
<keyword evidence="3" id="KW-0812">Transmembrane</keyword>
<keyword evidence="7" id="KW-0472">Membrane</keyword>
<accession>B6K4F9</accession>